<evidence type="ECO:0000313" key="3">
    <source>
        <dbReference type="Proteomes" id="UP000054359"/>
    </source>
</evidence>
<dbReference type="AlphaFoldDB" id="A0A087UVG4"/>
<evidence type="ECO:0000313" key="2">
    <source>
        <dbReference type="EMBL" id="KFM81353.1"/>
    </source>
</evidence>
<gene>
    <name evidence="2" type="ORF">X975_15918</name>
</gene>
<feature type="compositionally biased region" description="Basic and acidic residues" evidence="1">
    <location>
        <begin position="226"/>
        <end position="236"/>
    </location>
</feature>
<organism evidence="2 3">
    <name type="scientific">Stegodyphus mimosarum</name>
    <name type="common">African social velvet spider</name>
    <dbReference type="NCBI Taxonomy" id="407821"/>
    <lineage>
        <taxon>Eukaryota</taxon>
        <taxon>Metazoa</taxon>
        <taxon>Ecdysozoa</taxon>
        <taxon>Arthropoda</taxon>
        <taxon>Chelicerata</taxon>
        <taxon>Arachnida</taxon>
        <taxon>Araneae</taxon>
        <taxon>Araneomorphae</taxon>
        <taxon>Entelegynae</taxon>
        <taxon>Eresoidea</taxon>
        <taxon>Eresidae</taxon>
        <taxon>Stegodyphus</taxon>
    </lineage>
</organism>
<feature type="compositionally biased region" description="Polar residues" evidence="1">
    <location>
        <begin position="1"/>
        <end position="10"/>
    </location>
</feature>
<proteinExistence type="predicted"/>
<accession>A0A087UVG4</accession>
<name>A0A087UVG4_STEMI</name>
<feature type="non-terminal residue" evidence="2">
    <location>
        <position position="247"/>
    </location>
</feature>
<evidence type="ECO:0000256" key="1">
    <source>
        <dbReference type="SAM" id="MobiDB-lite"/>
    </source>
</evidence>
<protein>
    <submittedName>
        <fullName evidence="2">Uncharacterized protein</fullName>
    </submittedName>
</protein>
<reference evidence="2 3" key="1">
    <citation type="submission" date="2013-11" db="EMBL/GenBank/DDBJ databases">
        <title>Genome sequencing of Stegodyphus mimosarum.</title>
        <authorList>
            <person name="Bechsgaard J."/>
        </authorList>
    </citation>
    <scope>NUCLEOTIDE SEQUENCE [LARGE SCALE GENOMIC DNA]</scope>
</reference>
<keyword evidence="3" id="KW-1185">Reference proteome</keyword>
<feature type="region of interest" description="Disordered" evidence="1">
    <location>
        <begin position="213"/>
        <end position="247"/>
    </location>
</feature>
<dbReference type="EMBL" id="KK121841">
    <property type="protein sequence ID" value="KFM81353.1"/>
    <property type="molecule type" value="Genomic_DNA"/>
</dbReference>
<feature type="region of interest" description="Disordered" evidence="1">
    <location>
        <begin position="1"/>
        <end position="60"/>
    </location>
</feature>
<sequence length="247" mass="28519">MSRKSTSSQPIRRLSDRNLRSNQRGFGRNPENLHVLVSNEKQSKIKYREKKEREKRSRDEKESNFDSDLYYWKKPDYVPESNFSIPTTVETEEVLEGPFDEGDFEEVEVASDGNASSKASEIPVGFRKSKLKYLRYKRFLFFKPKVYDICPHRTIVNCLNVNENESVEVDVVSEAEDEGETETSKVNFGLEVNGREELFECENLDVKYSTAVEPKPNLDSCSNAKTVEETDREKLSTTRSRASNQKS</sequence>
<dbReference type="Proteomes" id="UP000054359">
    <property type="component" value="Unassembled WGS sequence"/>
</dbReference>
<feature type="compositionally biased region" description="Polar residues" evidence="1">
    <location>
        <begin position="237"/>
        <end position="247"/>
    </location>
</feature>
<feature type="compositionally biased region" description="Basic and acidic residues" evidence="1">
    <location>
        <begin position="49"/>
        <end position="60"/>
    </location>
</feature>